<dbReference type="PROSITE" id="PS51459">
    <property type="entry name" value="FIDO"/>
    <property type="match status" value="1"/>
</dbReference>
<organism evidence="5 6">
    <name type="scientific">Faecalibacter macacae</name>
    <dbReference type="NCBI Taxonomy" id="1859289"/>
    <lineage>
        <taxon>Bacteria</taxon>
        <taxon>Pseudomonadati</taxon>
        <taxon>Bacteroidota</taxon>
        <taxon>Flavobacteriia</taxon>
        <taxon>Flavobacteriales</taxon>
        <taxon>Weeksellaceae</taxon>
        <taxon>Faecalibacter</taxon>
    </lineage>
</organism>
<evidence type="ECO:0000256" key="2">
    <source>
        <dbReference type="PIRSR" id="PIRSR640198-2"/>
    </source>
</evidence>
<dbReference type="PANTHER" id="PTHR13504">
    <property type="entry name" value="FIDO DOMAIN-CONTAINING PROTEIN DDB_G0283145"/>
    <property type="match status" value="1"/>
</dbReference>
<keyword evidence="2" id="KW-0067">ATP-binding</keyword>
<dbReference type="Proteomes" id="UP000275348">
    <property type="component" value="Unassembled WGS sequence"/>
</dbReference>
<gene>
    <name evidence="5" type="ORF">EAH69_11925</name>
</gene>
<comment type="caution">
    <text evidence="5">The sequence shown here is derived from an EMBL/GenBank/DDBJ whole genome shotgun (WGS) entry which is preliminary data.</text>
</comment>
<evidence type="ECO:0000259" key="4">
    <source>
        <dbReference type="PROSITE" id="PS51459"/>
    </source>
</evidence>
<feature type="binding site" evidence="2">
    <location>
        <begin position="242"/>
        <end position="243"/>
    </location>
    <ligand>
        <name>ATP</name>
        <dbReference type="ChEBI" id="CHEBI:30616"/>
    </ligand>
</feature>
<dbReference type="GO" id="GO:0005524">
    <property type="term" value="F:ATP binding"/>
    <property type="evidence" value="ECO:0007669"/>
    <property type="project" value="UniProtKB-KW"/>
</dbReference>
<reference evidence="5 6" key="1">
    <citation type="submission" date="2018-10" db="EMBL/GenBank/DDBJ databases">
        <authorList>
            <person name="Chen X."/>
        </authorList>
    </citation>
    <scope>NUCLEOTIDE SEQUENCE [LARGE SCALE GENOMIC DNA]</scope>
    <source>
        <strain evidence="5 6">YIM 102668</strain>
    </source>
</reference>
<dbReference type="InterPro" id="IPR040198">
    <property type="entry name" value="Fido_containing"/>
</dbReference>
<sequence length="387" mass="44327">MMSATFSPYELSLIQPDFDSPLTDLIIELEHLRKKDLGGSTHPAVFFQLKSIFHWLESMGSARIEGNNTTIAEYVETKIDDSPRALTSKLLEIDNIDEAMEFIEDKVKEYPINRIMISELHKIAVNNLPPPPHGEGDLTPGAYRNHSLKINNSTHLPPEPYLVESYMEELFSFINSENSTKYDLLKAAIAHHRFVWIHPFGNGNGRTVRLFTYAMLVKSGLNINAGRIINPTAVFCSNRNIYYDMLSKADTGTKEGILEWCEYVLRGLKEEIEKVDKLSDYNYLKSKILIPAINYSLERKFVTDVEAKILKKTVELQVIKNDDLKDILSNKNTSQISREIKKLVDKKMLIPEEEGARRYILMFQNNHLLRGVIHLLDIEGFLPVNDN</sequence>
<protein>
    <submittedName>
        <fullName evidence="5">Fic family protein</fullName>
    </submittedName>
</protein>
<evidence type="ECO:0000313" key="5">
    <source>
        <dbReference type="EMBL" id="RLZ07150.1"/>
    </source>
</evidence>
<dbReference type="AlphaFoldDB" id="A0A3L9M1X3"/>
<feature type="active site" evidence="1">
    <location>
        <position position="198"/>
    </location>
</feature>
<keyword evidence="2" id="KW-0547">Nucleotide-binding</keyword>
<dbReference type="SUPFAM" id="SSF140931">
    <property type="entry name" value="Fic-like"/>
    <property type="match status" value="1"/>
</dbReference>
<dbReference type="PANTHER" id="PTHR13504:SF38">
    <property type="entry name" value="FIDO DOMAIN-CONTAINING PROTEIN"/>
    <property type="match status" value="1"/>
</dbReference>
<evidence type="ECO:0000256" key="1">
    <source>
        <dbReference type="PIRSR" id="PIRSR640198-1"/>
    </source>
</evidence>
<evidence type="ECO:0000256" key="3">
    <source>
        <dbReference type="PIRSR" id="PIRSR640198-3"/>
    </source>
</evidence>
<dbReference type="OrthoDB" id="9814400at2"/>
<name>A0A3L9M1X3_9FLAO</name>
<dbReference type="InterPro" id="IPR003812">
    <property type="entry name" value="Fido"/>
</dbReference>
<feature type="site" description="Important for autoinhibition of adenylyltransferase activity" evidence="3">
    <location>
        <position position="65"/>
    </location>
</feature>
<feature type="domain" description="Fido" evidence="4">
    <location>
        <begin position="112"/>
        <end position="266"/>
    </location>
</feature>
<dbReference type="Pfam" id="PF02661">
    <property type="entry name" value="Fic"/>
    <property type="match status" value="1"/>
</dbReference>
<dbReference type="EMBL" id="RDOJ01000019">
    <property type="protein sequence ID" value="RLZ07150.1"/>
    <property type="molecule type" value="Genomic_DNA"/>
</dbReference>
<accession>A0A3L9M1X3</accession>
<dbReference type="Gene3D" id="1.10.3290.10">
    <property type="entry name" value="Fido-like domain"/>
    <property type="match status" value="1"/>
</dbReference>
<keyword evidence="6" id="KW-1185">Reference proteome</keyword>
<evidence type="ECO:0000313" key="6">
    <source>
        <dbReference type="Proteomes" id="UP000275348"/>
    </source>
</evidence>
<proteinExistence type="predicted"/>
<dbReference type="InterPro" id="IPR036597">
    <property type="entry name" value="Fido-like_dom_sf"/>
</dbReference>